<organism evidence="1 2">
    <name type="scientific">Riemerella anatipestifer RA-CH-1</name>
    <dbReference type="NCBI Taxonomy" id="1228997"/>
    <lineage>
        <taxon>Bacteria</taxon>
        <taxon>Pseudomonadati</taxon>
        <taxon>Bacteroidota</taxon>
        <taxon>Flavobacteriia</taxon>
        <taxon>Flavobacteriales</taxon>
        <taxon>Weeksellaceae</taxon>
        <taxon>Riemerella</taxon>
    </lineage>
</organism>
<dbReference type="KEGG" id="rag:B739_0321"/>
<name>J9R5A3_RIEAN</name>
<dbReference type="EMBL" id="CP003787">
    <property type="protein sequence ID" value="AFR34927.1"/>
    <property type="molecule type" value="Genomic_DNA"/>
</dbReference>
<sequence>MLSIYSITEKHLTSLIQTKSVPSYEGTDFVLPREEASP</sequence>
<gene>
    <name evidence="1" type="ORF">B739_0321</name>
</gene>
<dbReference type="HOGENOM" id="CLU_3332404_0_0_10"/>
<dbReference type="PATRIC" id="fig|1228997.3.peg.318"/>
<accession>J9R5A3</accession>
<dbReference type="Proteomes" id="UP000006276">
    <property type="component" value="Chromosome"/>
</dbReference>
<keyword evidence="2" id="KW-1185">Reference proteome</keyword>
<evidence type="ECO:0000313" key="1">
    <source>
        <dbReference type="EMBL" id="AFR34927.1"/>
    </source>
</evidence>
<reference evidence="1 2" key="1">
    <citation type="submission" date="2012-09" db="EMBL/GenBank/DDBJ databases">
        <title>Riemerella anatipestifer vaccine strains.</title>
        <authorList>
            <person name="Chun C.A."/>
            <person name="Shu W.M."/>
            <person name="Kang Z.D."/>
            <person name="Jia W.X."/>
        </authorList>
    </citation>
    <scope>NUCLEOTIDE SEQUENCE [LARGE SCALE GENOMIC DNA]</scope>
    <source>
        <strain evidence="1 2">RA-CH-1</strain>
    </source>
</reference>
<dbReference type="AlphaFoldDB" id="J9R5A3"/>
<evidence type="ECO:0000313" key="2">
    <source>
        <dbReference type="Proteomes" id="UP000006276"/>
    </source>
</evidence>
<protein>
    <submittedName>
        <fullName evidence="1">Uncharacterized protein</fullName>
    </submittedName>
</protein>
<proteinExistence type="predicted"/>